<sequence length="504" mass="56453">MGRNWVIVLLLFVMLLGLCSSASATPPAKIISGVVSNVVSALFKWLWSLKSTTKTAISSHSMMKFEGGYTVETVFDGSKLGMEPFSVEVSPSGELLVLDSENSNIYKISTPLSRYSRPKLVAGSPEGYSGHVDGKPREARMNHPKGLTVDDRGNIYVADTMNMAIRKISDAGVVTIAGGKWSRGGGHIDGPSEDAKFSNDFDVVYIGSSCSLLVIDRGNQAIREIQLPEDDCSEQYDGNLNLGIAVLVAAGFFGYMLALLQRRVGAMFSSHSDPRASMKTIPQPPYQRPLKSVRPPIIPTEDEYDKPEEGLFGSIGRLFLNTGTSVVEIFGGLFSGFRKKPPHHHIQHHYHQPKHPNAWPVQESFVIPDEDEPPSIEPRDPTPRKAYPFMTNEVEKTRHFKQSRAYYGGWNGDFHHQQQQQQQQQQQVQQLQQHQQHHQKHYSSSPQTYYEQNCETNEIVFGAVQEQDGRCEAMVIKAVDYGDPIYNNQNVRSRYNYVGYSYGY</sequence>
<feature type="region of interest" description="Disordered" evidence="2">
    <location>
        <begin position="271"/>
        <end position="296"/>
    </location>
</feature>
<dbReference type="Gene3D" id="2.120.10.30">
    <property type="entry name" value="TolB, C-terminal domain"/>
    <property type="match status" value="1"/>
</dbReference>
<dbReference type="Pfam" id="PF01436">
    <property type="entry name" value="NHL"/>
    <property type="match status" value="1"/>
</dbReference>
<dbReference type="InterPro" id="IPR001258">
    <property type="entry name" value="NHL_repeat"/>
</dbReference>
<feature type="transmembrane region" description="Helical" evidence="3">
    <location>
        <begin position="240"/>
        <end position="260"/>
    </location>
</feature>
<keyword evidence="4" id="KW-0732">Signal</keyword>
<keyword evidence="1" id="KW-0677">Repeat</keyword>
<reference evidence="5 6" key="1">
    <citation type="submission" date="2024-02" db="EMBL/GenBank/DDBJ databases">
        <authorList>
            <person name="Vignale AGUSTIN F."/>
            <person name="Sosa J E."/>
            <person name="Modenutti C."/>
        </authorList>
    </citation>
    <scope>NUCLEOTIDE SEQUENCE [LARGE SCALE GENOMIC DNA]</scope>
</reference>
<comment type="caution">
    <text evidence="5">The sequence shown here is derived from an EMBL/GenBank/DDBJ whole genome shotgun (WGS) entry which is preliminary data.</text>
</comment>
<keyword evidence="6" id="KW-1185">Reference proteome</keyword>
<evidence type="ECO:0000256" key="4">
    <source>
        <dbReference type="SAM" id="SignalP"/>
    </source>
</evidence>
<keyword evidence="3" id="KW-0812">Transmembrane</keyword>
<gene>
    <name evidence="5" type="ORF">ILEXP_LOCUS30115</name>
</gene>
<protein>
    <recommendedName>
        <fullName evidence="7">NHL repeat-containing protein</fullName>
    </recommendedName>
</protein>
<name>A0ABC8SWM3_9AQUA</name>
<dbReference type="SUPFAM" id="SSF101898">
    <property type="entry name" value="NHL repeat"/>
    <property type="match status" value="1"/>
</dbReference>
<dbReference type="Proteomes" id="UP001642360">
    <property type="component" value="Unassembled WGS sequence"/>
</dbReference>
<dbReference type="PANTHER" id="PTHR13833">
    <property type="match status" value="1"/>
</dbReference>
<keyword evidence="3" id="KW-0472">Membrane</keyword>
<evidence type="ECO:0000313" key="5">
    <source>
        <dbReference type="EMBL" id="CAK9161320.1"/>
    </source>
</evidence>
<feature type="compositionally biased region" description="Low complexity" evidence="2">
    <location>
        <begin position="417"/>
        <end position="434"/>
    </location>
</feature>
<dbReference type="InterPro" id="IPR011042">
    <property type="entry name" value="6-blade_b-propeller_TolB-like"/>
</dbReference>
<feature type="region of interest" description="Disordered" evidence="2">
    <location>
        <begin position="411"/>
        <end position="448"/>
    </location>
</feature>
<feature type="signal peptide" evidence="4">
    <location>
        <begin position="1"/>
        <end position="24"/>
    </location>
</feature>
<feature type="compositionally biased region" description="Basic and acidic residues" evidence="2">
    <location>
        <begin position="132"/>
        <end position="141"/>
    </location>
</feature>
<evidence type="ECO:0000313" key="6">
    <source>
        <dbReference type="Proteomes" id="UP001642360"/>
    </source>
</evidence>
<feature type="region of interest" description="Disordered" evidence="2">
    <location>
        <begin position="125"/>
        <end position="144"/>
    </location>
</feature>
<organism evidence="5 6">
    <name type="scientific">Ilex paraguariensis</name>
    <name type="common">yerba mate</name>
    <dbReference type="NCBI Taxonomy" id="185542"/>
    <lineage>
        <taxon>Eukaryota</taxon>
        <taxon>Viridiplantae</taxon>
        <taxon>Streptophyta</taxon>
        <taxon>Embryophyta</taxon>
        <taxon>Tracheophyta</taxon>
        <taxon>Spermatophyta</taxon>
        <taxon>Magnoliopsida</taxon>
        <taxon>eudicotyledons</taxon>
        <taxon>Gunneridae</taxon>
        <taxon>Pentapetalae</taxon>
        <taxon>asterids</taxon>
        <taxon>campanulids</taxon>
        <taxon>Aquifoliales</taxon>
        <taxon>Aquifoliaceae</taxon>
        <taxon>Ilex</taxon>
    </lineage>
</organism>
<accession>A0ABC8SWM3</accession>
<evidence type="ECO:0000256" key="1">
    <source>
        <dbReference type="ARBA" id="ARBA00022737"/>
    </source>
</evidence>
<dbReference type="PANTHER" id="PTHR13833:SF78">
    <property type="entry name" value="POTASSIUM TRANSPORTER"/>
    <property type="match status" value="1"/>
</dbReference>
<proteinExistence type="predicted"/>
<dbReference type="EMBL" id="CAUOFW020003658">
    <property type="protein sequence ID" value="CAK9161320.1"/>
    <property type="molecule type" value="Genomic_DNA"/>
</dbReference>
<evidence type="ECO:0008006" key="7">
    <source>
        <dbReference type="Google" id="ProtNLM"/>
    </source>
</evidence>
<keyword evidence="3" id="KW-1133">Transmembrane helix</keyword>
<dbReference type="AlphaFoldDB" id="A0ABC8SWM3"/>
<evidence type="ECO:0000256" key="2">
    <source>
        <dbReference type="SAM" id="MobiDB-lite"/>
    </source>
</evidence>
<evidence type="ECO:0000256" key="3">
    <source>
        <dbReference type="SAM" id="Phobius"/>
    </source>
</evidence>
<feature type="chain" id="PRO_5044875407" description="NHL repeat-containing protein" evidence="4">
    <location>
        <begin position="25"/>
        <end position="504"/>
    </location>
</feature>